<dbReference type="GeneID" id="54485948"/>
<feature type="compositionally biased region" description="Polar residues" evidence="1">
    <location>
        <begin position="30"/>
        <end position="48"/>
    </location>
</feature>
<dbReference type="AlphaFoldDB" id="A0A6A6VU12"/>
<feature type="compositionally biased region" description="Polar residues" evidence="1">
    <location>
        <begin position="1"/>
        <end position="22"/>
    </location>
</feature>
<evidence type="ECO:0000313" key="2">
    <source>
        <dbReference type="EMBL" id="KAF2753224.1"/>
    </source>
</evidence>
<dbReference type="EMBL" id="ML996585">
    <property type="protein sequence ID" value="KAF2753224.1"/>
    <property type="molecule type" value="Genomic_DNA"/>
</dbReference>
<proteinExistence type="predicted"/>
<dbReference type="Proteomes" id="UP000799437">
    <property type="component" value="Unassembled WGS sequence"/>
</dbReference>
<feature type="region of interest" description="Disordered" evidence="1">
    <location>
        <begin position="576"/>
        <end position="603"/>
    </location>
</feature>
<keyword evidence="3" id="KW-1185">Reference proteome</keyword>
<gene>
    <name evidence="2" type="ORF">EJ05DRAFT_480582</name>
</gene>
<evidence type="ECO:0000313" key="3">
    <source>
        <dbReference type="Proteomes" id="UP000799437"/>
    </source>
</evidence>
<dbReference type="RefSeq" id="XP_033595675.1">
    <property type="nucleotide sequence ID" value="XM_033744894.1"/>
</dbReference>
<feature type="region of interest" description="Disordered" evidence="1">
    <location>
        <begin position="78"/>
        <end position="171"/>
    </location>
</feature>
<evidence type="ECO:0000256" key="1">
    <source>
        <dbReference type="SAM" id="MobiDB-lite"/>
    </source>
</evidence>
<sequence length="888" mass="96086">MPYSTGHNNTYAPSRIPVSSSIPLPPASNGFRSTSHDNNGPLTLNDYYTNDGRPKVLPTPFYHNPDLSLSSMDLRTSATGLSTLPKKKKSRSTINSVRGGDDTHGTPTIMPANAKTNRPRTSSRSQTQPSDNPPKFKSRWRGQPLALQAGPTSHDNRAAVRAGGSRSPAIRSARSMTSIGNKTPTAMSSLALPASKSPIRESYATWRSSATRSQQSTPAEPSPITPAQMYSFLYERIVTPTVPSTPMSLHSRCWDGEPSDHLASPDEEKLGPQPYFDSLLLPDSNMADIAHPIAEEPESETDLSLGSMYSGGLETAPPSPTESVQPGHEVESGAMDQFIADFSNVEIQTSRHRSNSCPAPTVQNVRTTLSRRKSLFKGVSLDSGRIMRQPDAESILAPTVYASPADEDSEDDAAPPAIRMRDTPPPYTTQFNADAHDATAAYSLLSVRRSSLSSSRRCAESLTLASKRSEESLAPSEDRTIVAESPIMDYGLGSLTKADFGDDQFRERPITIIHIPTGDPAFLAGEANELQLPDTPVSAIFDGGSDVHLEPPPPVPARSPLRETFSLTPTSAEFTNGANLLSGPWPELSPEEASFRADSPPPTLVTETAPETFGSEEEGEDDCQTPTFALPSAPEIFVSEIHTEVETQADYEVPTLVVSSSPGAVLEETMTVSQVYKMPSYIKSRSISVESQQQSSNTSRSTSPTLNFSRPRPISPISEGCVMSTIAVVADIKPTSECAPEAEAKTSIKPTSERTPQAAVKASLKPQRAFQAAAKTSRKHASRPALQSLAYSETEAQAQPVTSKSLLPPHQRRGSMESMASVTPSVTPSILSLRWMQSPKERLGLGGLLKKNEEVPWETELGKRERGWKKSRASQLFTRTQFFNGERK</sequence>
<feature type="region of interest" description="Disordered" evidence="1">
    <location>
        <begin position="1"/>
        <end position="52"/>
    </location>
</feature>
<name>A0A6A6VU12_9PEZI</name>
<feature type="region of interest" description="Disordered" evidence="1">
    <location>
        <begin position="737"/>
        <end position="766"/>
    </location>
</feature>
<accession>A0A6A6VU12</accession>
<reference evidence="2" key="1">
    <citation type="journal article" date="2020" name="Stud. Mycol.">
        <title>101 Dothideomycetes genomes: a test case for predicting lifestyles and emergence of pathogens.</title>
        <authorList>
            <person name="Haridas S."/>
            <person name="Albert R."/>
            <person name="Binder M."/>
            <person name="Bloem J."/>
            <person name="Labutti K."/>
            <person name="Salamov A."/>
            <person name="Andreopoulos B."/>
            <person name="Baker S."/>
            <person name="Barry K."/>
            <person name="Bills G."/>
            <person name="Bluhm B."/>
            <person name="Cannon C."/>
            <person name="Castanera R."/>
            <person name="Culley D."/>
            <person name="Daum C."/>
            <person name="Ezra D."/>
            <person name="Gonzalez J."/>
            <person name="Henrissat B."/>
            <person name="Kuo A."/>
            <person name="Liang C."/>
            <person name="Lipzen A."/>
            <person name="Lutzoni F."/>
            <person name="Magnuson J."/>
            <person name="Mondo S."/>
            <person name="Nolan M."/>
            <person name="Ohm R."/>
            <person name="Pangilinan J."/>
            <person name="Park H.-J."/>
            <person name="Ramirez L."/>
            <person name="Alfaro M."/>
            <person name="Sun H."/>
            <person name="Tritt A."/>
            <person name="Yoshinaga Y."/>
            <person name="Zwiers L.-H."/>
            <person name="Turgeon B."/>
            <person name="Goodwin S."/>
            <person name="Spatafora J."/>
            <person name="Crous P."/>
            <person name="Grigoriev I."/>
        </authorList>
    </citation>
    <scope>NUCLEOTIDE SEQUENCE</scope>
    <source>
        <strain evidence="2">CBS 121739</strain>
    </source>
</reference>
<feature type="compositionally biased region" description="Low complexity" evidence="1">
    <location>
        <begin position="691"/>
        <end position="705"/>
    </location>
</feature>
<feature type="compositionally biased region" description="Polar residues" evidence="1">
    <location>
        <begin position="114"/>
        <end position="130"/>
    </location>
</feature>
<organism evidence="2 3">
    <name type="scientific">Pseudovirgaria hyperparasitica</name>
    <dbReference type="NCBI Taxonomy" id="470096"/>
    <lineage>
        <taxon>Eukaryota</taxon>
        <taxon>Fungi</taxon>
        <taxon>Dikarya</taxon>
        <taxon>Ascomycota</taxon>
        <taxon>Pezizomycotina</taxon>
        <taxon>Dothideomycetes</taxon>
        <taxon>Dothideomycetes incertae sedis</taxon>
        <taxon>Acrospermales</taxon>
        <taxon>Acrospermaceae</taxon>
        <taxon>Pseudovirgaria</taxon>
    </lineage>
</organism>
<protein>
    <submittedName>
        <fullName evidence="2">Uncharacterized protein</fullName>
    </submittedName>
</protein>
<feature type="region of interest" description="Disordered" evidence="1">
    <location>
        <begin position="687"/>
        <end position="714"/>
    </location>
</feature>
<feature type="region of interest" description="Disordered" evidence="1">
    <location>
        <begin position="401"/>
        <end position="423"/>
    </location>
</feature>
<feature type="region of interest" description="Disordered" evidence="1">
    <location>
        <begin position="792"/>
        <end position="823"/>
    </location>
</feature>
<feature type="compositionally biased region" description="Polar residues" evidence="1">
    <location>
        <begin position="792"/>
        <end position="805"/>
    </location>
</feature>